<dbReference type="Proteomes" id="UP000054279">
    <property type="component" value="Unassembled WGS sequence"/>
</dbReference>
<protein>
    <submittedName>
        <fullName evidence="2">Unplaced genomic scaffold SPHSTscaffold_29, whole genome shotgun sequence</fullName>
    </submittedName>
</protein>
<dbReference type="Gene3D" id="2.40.70.10">
    <property type="entry name" value="Acid Proteases"/>
    <property type="match status" value="2"/>
</dbReference>
<accession>A0A0C9W5Q5</accession>
<dbReference type="InterPro" id="IPR021109">
    <property type="entry name" value="Peptidase_aspartic_dom_sf"/>
</dbReference>
<keyword evidence="3" id="KW-1185">Reference proteome</keyword>
<dbReference type="AlphaFoldDB" id="A0A0C9W5Q5"/>
<name>A0A0C9W5Q5_SPHS4</name>
<dbReference type="HOGENOM" id="CLU_842416_0_0_1"/>
<evidence type="ECO:0000256" key="1">
    <source>
        <dbReference type="SAM" id="SignalP"/>
    </source>
</evidence>
<evidence type="ECO:0000313" key="2">
    <source>
        <dbReference type="EMBL" id="KIJ47148.1"/>
    </source>
</evidence>
<organism evidence="2 3">
    <name type="scientific">Sphaerobolus stellatus (strain SS14)</name>
    <dbReference type="NCBI Taxonomy" id="990650"/>
    <lineage>
        <taxon>Eukaryota</taxon>
        <taxon>Fungi</taxon>
        <taxon>Dikarya</taxon>
        <taxon>Basidiomycota</taxon>
        <taxon>Agaricomycotina</taxon>
        <taxon>Agaricomycetes</taxon>
        <taxon>Phallomycetidae</taxon>
        <taxon>Geastrales</taxon>
        <taxon>Sphaerobolaceae</taxon>
        <taxon>Sphaerobolus</taxon>
    </lineage>
</organism>
<dbReference type="EMBL" id="KN837104">
    <property type="protein sequence ID" value="KIJ47148.1"/>
    <property type="molecule type" value="Genomic_DNA"/>
</dbReference>
<reference evidence="2 3" key="1">
    <citation type="submission" date="2014-06" db="EMBL/GenBank/DDBJ databases">
        <title>Evolutionary Origins and Diversification of the Mycorrhizal Mutualists.</title>
        <authorList>
            <consortium name="DOE Joint Genome Institute"/>
            <consortium name="Mycorrhizal Genomics Consortium"/>
            <person name="Kohler A."/>
            <person name="Kuo A."/>
            <person name="Nagy L.G."/>
            <person name="Floudas D."/>
            <person name="Copeland A."/>
            <person name="Barry K.W."/>
            <person name="Cichocki N."/>
            <person name="Veneault-Fourrey C."/>
            <person name="LaButti K."/>
            <person name="Lindquist E.A."/>
            <person name="Lipzen A."/>
            <person name="Lundell T."/>
            <person name="Morin E."/>
            <person name="Murat C."/>
            <person name="Riley R."/>
            <person name="Ohm R."/>
            <person name="Sun H."/>
            <person name="Tunlid A."/>
            <person name="Henrissat B."/>
            <person name="Grigoriev I.V."/>
            <person name="Hibbett D.S."/>
            <person name="Martin F."/>
        </authorList>
    </citation>
    <scope>NUCLEOTIDE SEQUENCE [LARGE SCALE GENOMIC DNA]</scope>
    <source>
        <strain evidence="2 3">SS14</strain>
    </source>
</reference>
<dbReference type="SUPFAM" id="SSF50630">
    <property type="entry name" value="Acid proteases"/>
    <property type="match status" value="1"/>
</dbReference>
<keyword evidence="1" id="KW-0732">Signal</keyword>
<evidence type="ECO:0000313" key="3">
    <source>
        <dbReference type="Proteomes" id="UP000054279"/>
    </source>
</evidence>
<sequence>MRPFSILILISRFSLVQAGPVQFINHSLTLLPRPNASLAQESHLKLPNVATIFGFKDMEYTVELILGGSDLWIDTQAVHPKTITQHLSSKGSIEFSNGELVQARGNLGTIDIAPATLAGHKVSNQSFLSTQSQSHLQKENGVLGIGPQFGSVIRRNSSCDDRSESIPLIDHIFSQSSSLKSLADPVITLSLPRMEGNGTFSIMDPELQKRFQKLPKVPVVIAPNKINQKWTTRIDGFNLARSTYSWVPLSSAISIYAHFNGSYDKKNNLFWVPCMTEVTVNIRIHNQTLSMHPLDITIDVGEPLCIGTFMPITPAHMTFLDVDVILGIHY</sequence>
<proteinExistence type="predicted"/>
<feature type="chain" id="PRO_5002215716" evidence="1">
    <location>
        <begin position="19"/>
        <end position="330"/>
    </location>
</feature>
<feature type="signal peptide" evidence="1">
    <location>
        <begin position="1"/>
        <end position="18"/>
    </location>
</feature>
<gene>
    <name evidence="2" type="ORF">M422DRAFT_45957</name>
</gene>